<gene>
    <name evidence="1" type="ORF">HIM_08766</name>
</gene>
<reference evidence="1 2" key="1">
    <citation type="journal article" date="2014" name="Genome Biol. Evol.">
        <title>Comparative genomics and transcriptomics analyses reveal divergent lifestyle features of nematode endoparasitic fungus Hirsutella minnesotensis.</title>
        <authorList>
            <person name="Lai Y."/>
            <person name="Liu K."/>
            <person name="Zhang X."/>
            <person name="Zhang X."/>
            <person name="Li K."/>
            <person name="Wang N."/>
            <person name="Shu C."/>
            <person name="Wu Y."/>
            <person name="Wang C."/>
            <person name="Bushley K.E."/>
            <person name="Xiang M."/>
            <person name="Liu X."/>
        </authorList>
    </citation>
    <scope>NUCLEOTIDE SEQUENCE [LARGE SCALE GENOMIC DNA]</scope>
    <source>
        <strain evidence="1 2">3608</strain>
    </source>
</reference>
<dbReference type="Gene3D" id="1.10.490.40">
    <property type="entry name" value="Diphtheria toxin, translocation domain"/>
    <property type="match status" value="1"/>
</dbReference>
<name>A0A0F7ZSR8_9HYPO</name>
<protein>
    <submittedName>
        <fullName evidence="1">Uncharacterized protein</fullName>
    </submittedName>
</protein>
<evidence type="ECO:0000313" key="1">
    <source>
        <dbReference type="EMBL" id="KJZ71838.1"/>
    </source>
</evidence>
<dbReference type="Proteomes" id="UP000054481">
    <property type="component" value="Unassembled WGS sequence"/>
</dbReference>
<accession>A0A0F7ZSR8</accession>
<dbReference type="EMBL" id="KQ030559">
    <property type="protein sequence ID" value="KJZ71838.1"/>
    <property type="molecule type" value="Genomic_DNA"/>
</dbReference>
<organism evidence="1 2">
    <name type="scientific">Hirsutella minnesotensis 3608</name>
    <dbReference type="NCBI Taxonomy" id="1043627"/>
    <lineage>
        <taxon>Eukaryota</taxon>
        <taxon>Fungi</taxon>
        <taxon>Dikarya</taxon>
        <taxon>Ascomycota</taxon>
        <taxon>Pezizomycotina</taxon>
        <taxon>Sordariomycetes</taxon>
        <taxon>Hypocreomycetidae</taxon>
        <taxon>Hypocreales</taxon>
        <taxon>Ophiocordycipitaceae</taxon>
        <taxon>Hirsutella</taxon>
    </lineage>
</organism>
<dbReference type="AlphaFoldDB" id="A0A0F7ZSR8"/>
<proteinExistence type="predicted"/>
<keyword evidence="2" id="KW-1185">Reference proteome</keyword>
<evidence type="ECO:0000313" key="2">
    <source>
        <dbReference type="Proteomes" id="UP000054481"/>
    </source>
</evidence>
<sequence length="756" mass="84754">MVDAGFGAPLTSSKVLAHKGIDQDHWSVLLKKASRFIVDKQPRLLAVSPNDVLAQQGKNAIESVFLLRHGAAMDKTVNTLRELGANVDDVGVVLDTAMPTSNIPVKGINWSKIQQQALRDNVFRDNLIQHLHGEGSSVKIENIEQASDAIRTFRARVVDEGHTSNMKELHASLCSATMTKRDGLCSNMELFNKPTPLNEEDFAQLSNKMQETEFESLAKQFKVSDKTTRYTKDSVAKLYRRLKVKIGVYLKRPVRMLVTAASGLLQVLNIGSWVAEVQQVFSDPDSTSGERWAAVTSVVPIFGCMTSTGQALEAGSTNWAAALDGALCTAGDAATITGVAIPLGIFLHVSRLFIKDLEHFDFNALYERRNKAFEATLEDWKGFIQSTRFESRVEDAAMVQTLPIFTVAAESRGNLTALMELLPALTSNDSELSTKTDEAYAAYRTVGESMCNSIEEEFKNIAREMTSSLLEEINKFNRVFISAYLTASRQRSWFENGKYLVWLAWAARAKLDAMATPELNAFALANSHRPPRQLTEPLEKMALTRATTVLNRLYARSPCSAPEKRQEELDSKLARDMVIYENQARTDAGNQEYDVLDDYVPNGSRKKNWAIMAWRSEYPGTVNVATGRAANNSRIWVMNETLPDDYEKEVEFWAYDRPSERSHGLVRVPRVYSSDGPTSHQIFAYESEESYPADSPAWIKFYPPLVDMYDGKDLYETGRRRNQTRRWGWESQMGLARDACLFSLASEAVNRCPRSV</sequence>